<dbReference type="InterPro" id="IPR000835">
    <property type="entry name" value="HTH_MarR-typ"/>
</dbReference>
<feature type="domain" description="HTH marR-type" evidence="1">
    <location>
        <begin position="43"/>
        <end position="140"/>
    </location>
</feature>
<evidence type="ECO:0000259" key="1">
    <source>
        <dbReference type="SMART" id="SM00347"/>
    </source>
</evidence>
<dbReference type="SMART" id="SM00347">
    <property type="entry name" value="HTH_MARR"/>
    <property type="match status" value="1"/>
</dbReference>
<protein>
    <recommendedName>
        <fullName evidence="1">HTH marR-type domain-containing protein</fullName>
    </recommendedName>
</protein>
<accession>A0ABQ3G3B0</accession>
<sequence length="158" mass="17614">MAASRQAINERFPNDSDPDDPLIGARLRFALTAVEERIEQALRDEGFADLNRAHFKVLRFPPPENERPIDLAQRAGMTKQAMNYLLAQLEDMGYVQRVAEGGSNGRLVSLTEQGWKVAKLQRATVRAVEKEWSDLVGEKRFKALISALDELMAAGSSS</sequence>
<name>A0ABQ3G3B0_9BURK</name>
<dbReference type="EMBL" id="BMYK01000008">
    <property type="protein sequence ID" value="GHC84911.1"/>
    <property type="molecule type" value="Genomic_DNA"/>
</dbReference>
<comment type="caution">
    <text evidence="2">The sequence shown here is derived from an EMBL/GenBank/DDBJ whole genome shotgun (WGS) entry which is preliminary data.</text>
</comment>
<evidence type="ECO:0000313" key="3">
    <source>
        <dbReference type="Proteomes" id="UP000626210"/>
    </source>
</evidence>
<dbReference type="SUPFAM" id="SSF46785">
    <property type="entry name" value="Winged helix' DNA-binding domain"/>
    <property type="match status" value="1"/>
</dbReference>
<keyword evidence="3" id="KW-1185">Reference proteome</keyword>
<dbReference type="Proteomes" id="UP000626210">
    <property type="component" value="Unassembled WGS sequence"/>
</dbReference>
<dbReference type="InterPro" id="IPR036390">
    <property type="entry name" value="WH_DNA-bd_sf"/>
</dbReference>
<organism evidence="2 3">
    <name type="scientific">Pseudorhodoferax aquiterrae</name>
    <dbReference type="NCBI Taxonomy" id="747304"/>
    <lineage>
        <taxon>Bacteria</taxon>
        <taxon>Pseudomonadati</taxon>
        <taxon>Pseudomonadota</taxon>
        <taxon>Betaproteobacteria</taxon>
        <taxon>Burkholderiales</taxon>
        <taxon>Comamonadaceae</taxon>
    </lineage>
</organism>
<reference evidence="3" key="1">
    <citation type="journal article" date="2019" name="Int. J. Syst. Evol. Microbiol.">
        <title>The Global Catalogue of Microorganisms (GCM) 10K type strain sequencing project: providing services to taxonomists for standard genome sequencing and annotation.</title>
        <authorList>
            <consortium name="The Broad Institute Genomics Platform"/>
            <consortium name="The Broad Institute Genome Sequencing Center for Infectious Disease"/>
            <person name="Wu L."/>
            <person name="Ma J."/>
        </authorList>
    </citation>
    <scope>NUCLEOTIDE SEQUENCE [LARGE SCALE GENOMIC DNA]</scope>
    <source>
        <strain evidence="3">KCTC 23314</strain>
    </source>
</reference>
<dbReference type="RefSeq" id="WP_189687717.1">
    <property type="nucleotide sequence ID" value="NZ_BMYK01000008.1"/>
</dbReference>
<evidence type="ECO:0000313" key="2">
    <source>
        <dbReference type="EMBL" id="GHC84911.1"/>
    </source>
</evidence>
<dbReference type="Pfam" id="PF12802">
    <property type="entry name" value="MarR_2"/>
    <property type="match status" value="1"/>
</dbReference>
<dbReference type="InterPro" id="IPR036388">
    <property type="entry name" value="WH-like_DNA-bd_sf"/>
</dbReference>
<dbReference type="Gene3D" id="1.10.10.10">
    <property type="entry name" value="Winged helix-like DNA-binding domain superfamily/Winged helix DNA-binding domain"/>
    <property type="match status" value="1"/>
</dbReference>
<gene>
    <name evidence="2" type="ORF">GCM10007320_29490</name>
</gene>
<proteinExistence type="predicted"/>